<gene>
    <name evidence="4" type="ORF">C7M84_004253</name>
</gene>
<evidence type="ECO:0000313" key="5">
    <source>
        <dbReference type="Proteomes" id="UP000283509"/>
    </source>
</evidence>
<dbReference type="Pfam" id="PF02567">
    <property type="entry name" value="PhzC-PhzF"/>
    <property type="match status" value="1"/>
</dbReference>
<feature type="active site" evidence="3">
    <location>
        <position position="46"/>
    </location>
</feature>
<proteinExistence type="inferred from homology"/>
<evidence type="ECO:0000256" key="3">
    <source>
        <dbReference type="PIRSR" id="PIRSR016184-1"/>
    </source>
</evidence>
<dbReference type="Proteomes" id="UP000283509">
    <property type="component" value="Unassembled WGS sequence"/>
</dbReference>
<dbReference type="EMBL" id="QCYY01001567">
    <property type="protein sequence ID" value="ROT77091.1"/>
    <property type="molecule type" value="Genomic_DNA"/>
</dbReference>
<comment type="similarity">
    <text evidence="1">Belongs to the PhzF family.</text>
</comment>
<dbReference type="PIRSF" id="PIRSF016184">
    <property type="entry name" value="PhzC_PhzF"/>
    <property type="match status" value="1"/>
</dbReference>
<dbReference type="InterPro" id="IPR003719">
    <property type="entry name" value="Phenazine_PhzF-like"/>
</dbReference>
<keyword evidence="5" id="KW-1185">Reference proteome</keyword>
<dbReference type="NCBIfam" id="TIGR00654">
    <property type="entry name" value="PhzF_family"/>
    <property type="match status" value="1"/>
</dbReference>
<dbReference type="GO" id="GO:0016853">
    <property type="term" value="F:isomerase activity"/>
    <property type="evidence" value="ECO:0007669"/>
    <property type="project" value="UniProtKB-KW"/>
</dbReference>
<dbReference type="PANTHER" id="PTHR13774:SF17">
    <property type="entry name" value="PHENAZINE BIOSYNTHESIS-LIKE DOMAIN-CONTAINING PROTEIN"/>
    <property type="match status" value="1"/>
</dbReference>
<dbReference type="Gene3D" id="3.10.310.10">
    <property type="entry name" value="Diaminopimelate Epimerase, Chain A, domain 1"/>
    <property type="match status" value="2"/>
</dbReference>
<dbReference type="SUPFAM" id="SSF54506">
    <property type="entry name" value="Diaminopimelate epimerase-like"/>
    <property type="match status" value="1"/>
</dbReference>
<dbReference type="PANTHER" id="PTHR13774">
    <property type="entry name" value="PHENAZINE BIOSYNTHESIS PROTEIN"/>
    <property type="match status" value="1"/>
</dbReference>
<name>A0A3R7QFE6_PENVA</name>
<dbReference type="AlphaFoldDB" id="A0A3R7QFE6"/>
<sequence length="303" mass="33561">MQLQIFTVDAFAKKPFSGNQAAVVPLTQNLDDATMQKIASEMNLSETSYLLPLNADGPDAWTTCSQFSLRWFTPVSEIVLCGHATLAAAHVLFQNLENANRKLEFQTLSGTLLARKEGDLILLDFPENEPVSLTSEEERELSPLVEAALGEAKGKARTVSISRALKYLMVQVDDSCTRHDLEAIRPDARAMERLHDGSRVKAVIVCVKGRPEEEEEEAKEGERKKYDVRSRFFAPWYGVDEDPVTGSAHTVLGPFWSRRLGKKELLCHQCSPRGGEVIVKTRGDGRVDLIGQAVTVISGHINL</sequence>
<dbReference type="STRING" id="6689.A0A3R7QFE6"/>
<accession>A0A3R7QFE6</accession>
<reference evidence="4 5" key="2">
    <citation type="submission" date="2019-01" db="EMBL/GenBank/DDBJ databases">
        <title>The decoding of complex shrimp genome reveals the adaptation for benthos swimmer, frequently molting mechanism and breeding impact on genome.</title>
        <authorList>
            <person name="Sun Y."/>
            <person name="Gao Y."/>
            <person name="Yu Y."/>
        </authorList>
    </citation>
    <scope>NUCLEOTIDE SEQUENCE [LARGE SCALE GENOMIC DNA]</scope>
    <source>
        <tissue evidence="4">Muscle</tissue>
    </source>
</reference>
<dbReference type="OrthoDB" id="75169at2759"/>
<organism evidence="4 5">
    <name type="scientific">Penaeus vannamei</name>
    <name type="common">Whiteleg shrimp</name>
    <name type="synonym">Litopenaeus vannamei</name>
    <dbReference type="NCBI Taxonomy" id="6689"/>
    <lineage>
        <taxon>Eukaryota</taxon>
        <taxon>Metazoa</taxon>
        <taxon>Ecdysozoa</taxon>
        <taxon>Arthropoda</taxon>
        <taxon>Crustacea</taxon>
        <taxon>Multicrustacea</taxon>
        <taxon>Malacostraca</taxon>
        <taxon>Eumalacostraca</taxon>
        <taxon>Eucarida</taxon>
        <taxon>Decapoda</taxon>
        <taxon>Dendrobranchiata</taxon>
        <taxon>Penaeoidea</taxon>
        <taxon>Penaeidae</taxon>
        <taxon>Penaeus</taxon>
    </lineage>
</organism>
<evidence type="ECO:0000256" key="1">
    <source>
        <dbReference type="ARBA" id="ARBA00008270"/>
    </source>
</evidence>
<comment type="caution">
    <text evidence="4">The sequence shown here is derived from an EMBL/GenBank/DDBJ whole genome shotgun (WGS) entry which is preliminary data.</text>
</comment>
<evidence type="ECO:0000313" key="4">
    <source>
        <dbReference type="EMBL" id="ROT77091.1"/>
    </source>
</evidence>
<evidence type="ECO:0000256" key="2">
    <source>
        <dbReference type="ARBA" id="ARBA00023235"/>
    </source>
</evidence>
<protein>
    <submittedName>
        <fullName evidence="4">Putative phenazine biosynthesis-like domain-containing protein</fullName>
    </submittedName>
</protein>
<keyword evidence="2" id="KW-0413">Isomerase</keyword>
<dbReference type="GO" id="GO:0005737">
    <property type="term" value="C:cytoplasm"/>
    <property type="evidence" value="ECO:0007669"/>
    <property type="project" value="TreeGrafter"/>
</dbReference>
<reference evidence="4 5" key="1">
    <citation type="submission" date="2018-04" db="EMBL/GenBank/DDBJ databases">
        <authorList>
            <person name="Zhang X."/>
            <person name="Yuan J."/>
            <person name="Li F."/>
            <person name="Xiang J."/>
        </authorList>
    </citation>
    <scope>NUCLEOTIDE SEQUENCE [LARGE SCALE GENOMIC DNA]</scope>
    <source>
        <tissue evidence="4">Muscle</tissue>
    </source>
</reference>